<dbReference type="InterPro" id="IPR005650">
    <property type="entry name" value="BlaI_family"/>
</dbReference>
<dbReference type="Gene3D" id="1.10.4040.10">
    <property type="entry name" value="Penicillinase repressor domain"/>
    <property type="match status" value="1"/>
</dbReference>
<comment type="caution">
    <text evidence="5">The sequence shown here is derived from an EMBL/GenBank/DDBJ whole genome shotgun (WGS) entry which is preliminary data.</text>
</comment>
<dbReference type="EMBL" id="JACOFX010000004">
    <property type="protein sequence ID" value="MBC3908202.1"/>
    <property type="molecule type" value="Genomic_DNA"/>
</dbReference>
<evidence type="ECO:0000256" key="1">
    <source>
        <dbReference type="ARBA" id="ARBA00011046"/>
    </source>
</evidence>
<dbReference type="SUPFAM" id="SSF46785">
    <property type="entry name" value="Winged helix' DNA-binding domain"/>
    <property type="match status" value="1"/>
</dbReference>
<dbReference type="PIRSF" id="PIRSF019455">
    <property type="entry name" value="CopR_AtkY"/>
    <property type="match status" value="1"/>
</dbReference>
<keyword evidence="4" id="KW-0804">Transcription</keyword>
<comment type="similarity">
    <text evidence="1">Belongs to the BlaI transcriptional regulatory family.</text>
</comment>
<dbReference type="Proteomes" id="UP000646911">
    <property type="component" value="Unassembled WGS sequence"/>
</dbReference>
<keyword evidence="6" id="KW-1185">Reference proteome</keyword>
<dbReference type="Pfam" id="PF03965">
    <property type="entry name" value="Penicillinase_R"/>
    <property type="match status" value="1"/>
</dbReference>
<evidence type="ECO:0000313" key="6">
    <source>
        <dbReference type="Proteomes" id="UP000646911"/>
    </source>
</evidence>
<keyword evidence="2" id="KW-0805">Transcription regulation</keyword>
<evidence type="ECO:0000256" key="3">
    <source>
        <dbReference type="ARBA" id="ARBA00023125"/>
    </source>
</evidence>
<accession>A0ABR6Z8W5</accession>
<proteinExistence type="inferred from homology"/>
<dbReference type="InterPro" id="IPR036388">
    <property type="entry name" value="WH-like_DNA-bd_sf"/>
</dbReference>
<gene>
    <name evidence="5" type="ORF">H8L47_11600</name>
</gene>
<dbReference type="InterPro" id="IPR036390">
    <property type="entry name" value="WH_DNA-bd_sf"/>
</dbReference>
<evidence type="ECO:0000256" key="4">
    <source>
        <dbReference type="ARBA" id="ARBA00023163"/>
    </source>
</evidence>
<protein>
    <submittedName>
        <fullName evidence="5">BlaI/MecI/CopY family transcriptional regulator</fullName>
    </submittedName>
</protein>
<reference evidence="5 6" key="1">
    <citation type="submission" date="2020-08" db="EMBL/GenBank/DDBJ databases">
        <title>Novel species isolated from subtropical streams in China.</title>
        <authorList>
            <person name="Lu H."/>
        </authorList>
    </citation>
    <scope>NUCLEOTIDE SEQUENCE [LARGE SCALE GENOMIC DNA]</scope>
    <source>
        <strain evidence="5 6">NL8W</strain>
    </source>
</reference>
<organism evidence="5 6">
    <name type="scientific">Undibacterium umbellatum</name>
    <dbReference type="NCBI Taxonomy" id="2762300"/>
    <lineage>
        <taxon>Bacteria</taxon>
        <taxon>Pseudomonadati</taxon>
        <taxon>Pseudomonadota</taxon>
        <taxon>Betaproteobacteria</taxon>
        <taxon>Burkholderiales</taxon>
        <taxon>Oxalobacteraceae</taxon>
        <taxon>Undibacterium</taxon>
    </lineage>
</organism>
<keyword evidence="3" id="KW-0238">DNA-binding</keyword>
<evidence type="ECO:0000256" key="2">
    <source>
        <dbReference type="ARBA" id="ARBA00023015"/>
    </source>
</evidence>
<name>A0ABR6Z8W5_9BURK</name>
<dbReference type="Gene3D" id="1.10.10.10">
    <property type="entry name" value="Winged helix-like DNA-binding domain superfamily/Winged helix DNA-binding domain"/>
    <property type="match status" value="1"/>
</dbReference>
<evidence type="ECO:0000313" key="5">
    <source>
        <dbReference type="EMBL" id="MBC3908202.1"/>
    </source>
</evidence>
<sequence length="122" mass="14123">MAISEAESLVMETLWQRHPLAAEEVSAILVQQQDWQETTVKTLLNRLLKKGAIKAEKDGRRFLYSPVLKREQWLMSESKGFLDRMFNGRIAPLVAHFSEQKKLSKQDIAELKRLIKELGDDE</sequence>